<dbReference type="InterPro" id="IPR039424">
    <property type="entry name" value="SBP_5"/>
</dbReference>
<feature type="chain" id="PRO_5002739361" evidence="3">
    <location>
        <begin position="29"/>
        <end position="527"/>
    </location>
</feature>
<keyword evidence="6" id="KW-1185">Reference proteome</keyword>
<reference evidence="5 6" key="1">
    <citation type="journal article" date="2008" name="BMC Genomics">
        <title>The missing link: Bordetella petrii is endowed with both the metabolic versatility of environmental bacteria and virulence traits of pathogenic Bordetellae.</title>
        <authorList>
            <person name="Gross R."/>
            <person name="Guzman C.A."/>
            <person name="Sebaihia M."/>
            <person name="Martins Dos Santos V.A."/>
            <person name="Pieper D.H."/>
            <person name="Koebnik R."/>
            <person name="Lechner M."/>
            <person name="Bartels D."/>
            <person name="Buhrmester J."/>
            <person name="Choudhuri J.V."/>
            <person name="Ebensen T."/>
            <person name="Gaigalat L."/>
            <person name="Herrmann S."/>
            <person name="Khachane A.N."/>
            <person name="Larisch C."/>
            <person name="Link S."/>
            <person name="Linke B."/>
            <person name="Meyer F."/>
            <person name="Mormann S."/>
            <person name="Nakunst D."/>
            <person name="Rueckert C."/>
            <person name="Schneiker-Bekel S."/>
            <person name="Schulze K."/>
            <person name="Vorhoelter F.J."/>
            <person name="Yevsa T."/>
            <person name="Engle J.T."/>
            <person name="Goldman W.E."/>
            <person name="Puehler A."/>
            <person name="Goebel U.B."/>
            <person name="Goesmann A."/>
            <person name="Bloecker H."/>
            <person name="Kaiser O."/>
            <person name="Martinez-Arias R."/>
        </authorList>
    </citation>
    <scope>NUCLEOTIDE SEQUENCE [LARGE SCALE GENOMIC DNA]</scope>
    <source>
        <strain evidence="6">ATCC BAA-461 / DSM 12804 / CCUG 43448 / CIP 107267 / Se-1111R</strain>
    </source>
</reference>
<evidence type="ECO:0000256" key="2">
    <source>
        <dbReference type="ARBA" id="ARBA00022729"/>
    </source>
</evidence>
<proteinExistence type="inferred from homology"/>
<dbReference type="PROSITE" id="PS51257">
    <property type="entry name" value="PROKAR_LIPOPROTEIN"/>
    <property type="match status" value="1"/>
</dbReference>
<dbReference type="GO" id="GO:0015833">
    <property type="term" value="P:peptide transport"/>
    <property type="evidence" value="ECO:0007669"/>
    <property type="project" value="TreeGrafter"/>
</dbReference>
<dbReference type="STRING" id="94624.Bpet0282"/>
<dbReference type="eggNOG" id="COG0747">
    <property type="taxonomic scope" value="Bacteria"/>
</dbReference>
<evidence type="ECO:0000313" key="5">
    <source>
        <dbReference type="EMBL" id="CAP40614.1"/>
    </source>
</evidence>
<keyword evidence="2 3" id="KW-0732">Signal</keyword>
<dbReference type="GO" id="GO:0043190">
    <property type="term" value="C:ATP-binding cassette (ABC) transporter complex"/>
    <property type="evidence" value="ECO:0007669"/>
    <property type="project" value="InterPro"/>
</dbReference>
<dbReference type="PIRSF" id="PIRSF002741">
    <property type="entry name" value="MppA"/>
    <property type="match status" value="1"/>
</dbReference>
<dbReference type="CDD" id="cd08502">
    <property type="entry name" value="PBP2_NikA_DppA_OppA_like_16"/>
    <property type="match status" value="1"/>
</dbReference>
<dbReference type="SUPFAM" id="SSF53850">
    <property type="entry name" value="Periplasmic binding protein-like II"/>
    <property type="match status" value="1"/>
</dbReference>
<dbReference type="GO" id="GO:0030288">
    <property type="term" value="C:outer membrane-bounded periplasmic space"/>
    <property type="evidence" value="ECO:0007669"/>
    <property type="project" value="UniProtKB-ARBA"/>
</dbReference>
<dbReference type="Pfam" id="PF00496">
    <property type="entry name" value="SBP_bac_5"/>
    <property type="match status" value="1"/>
</dbReference>
<organism evidence="5 6">
    <name type="scientific">Bordetella petrii (strain ATCC BAA-461 / DSM 12804 / CCUG 43448 / CIP 107267 / Se-1111R)</name>
    <dbReference type="NCBI Taxonomy" id="340100"/>
    <lineage>
        <taxon>Bacteria</taxon>
        <taxon>Pseudomonadati</taxon>
        <taxon>Pseudomonadota</taxon>
        <taxon>Betaproteobacteria</taxon>
        <taxon>Burkholderiales</taxon>
        <taxon>Alcaligenaceae</taxon>
        <taxon>Bordetella</taxon>
    </lineage>
</organism>
<name>A9HXX0_BORPD</name>
<sequence length="527" mass="57932">MKKNRLLTAFAATALAAACVIAPAAAQAEGKTLRIVPHADLKVLDPTFTTAYITRNFGYMVYDTLFAMDAKGEPQPQMVDSYKASEDKKTWTFVLRDGLKFSDGQPVKAADCVASLQRWTARDNIGRALTAAGGKWQAVDDKTFTLTLERPFGLVLDGLAKVSSYPAFILPERLAKMPADRPLTEVVGSGPYLFKRDEWLPGSKVVFVRNPDYVARSEAPSGLAGSKRSHVDRVEWVVLPDSNSAVAALKNKEVDMIEQTPPDYIEPLRAEAGIKVGVIEQNQAYMVLNQALPPFNNIKARQAVAHMIDQAKFVAAMGYPPDLRRDYCATFFICGSTNDTDAGSKPYAKPDLAAAKQALGESGYKGEKIVVMLPTTPTYLNSATLVAVQALQELGMNLDIQSMDWASMTARRSKKSPLDQGGWNVFLSSASEFNVNSPLNNTYLAATCGNTLPGWPCDKELDELRVQWIAAVDPAERKQLLDRFQERAYQAFPNIPVGQFSRTYSADKSLKNLDLAWSVPNVWVLDK</sequence>
<dbReference type="InterPro" id="IPR030678">
    <property type="entry name" value="Peptide/Ni-bd"/>
</dbReference>
<gene>
    <name evidence="5" type="ordered locus">Bpet0282</name>
</gene>
<accession>A9HXX0</accession>
<dbReference type="KEGG" id="bpt:Bpet0282"/>
<dbReference type="EMBL" id="AM902716">
    <property type="protein sequence ID" value="CAP40614.1"/>
    <property type="molecule type" value="Genomic_DNA"/>
</dbReference>
<dbReference type="GO" id="GO:1904680">
    <property type="term" value="F:peptide transmembrane transporter activity"/>
    <property type="evidence" value="ECO:0007669"/>
    <property type="project" value="TreeGrafter"/>
</dbReference>
<evidence type="ECO:0000256" key="3">
    <source>
        <dbReference type="SAM" id="SignalP"/>
    </source>
</evidence>
<dbReference type="AlphaFoldDB" id="A9HXX0"/>
<dbReference type="Gene3D" id="3.90.76.10">
    <property type="entry name" value="Dipeptide-binding Protein, Domain 1"/>
    <property type="match status" value="1"/>
</dbReference>
<comment type="similarity">
    <text evidence="1">Belongs to the bacterial solute-binding protein 5 family.</text>
</comment>
<protein>
    <submittedName>
        <fullName evidence="5">Probable ABC transporter, periplasmic binding protein</fullName>
    </submittedName>
</protein>
<dbReference type="PANTHER" id="PTHR30290">
    <property type="entry name" value="PERIPLASMIC BINDING COMPONENT OF ABC TRANSPORTER"/>
    <property type="match status" value="1"/>
</dbReference>
<evidence type="ECO:0000259" key="4">
    <source>
        <dbReference type="Pfam" id="PF00496"/>
    </source>
</evidence>
<feature type="signal peptide" evidence="3">
    <location>
        <begin position="1"/>
        <end position="28"/>
    </location>
</feature>
<dbReference type="PANTHER" id="PTHR30290:SF38">
    <property type="entry name" value="D,D-DIPEPTIDE-BINDING PERIPLASMIC PROTEIN DDPA-RELATED"/>
    <property type="match status" value="1"/>
</dbReference>
<dbReference type="Proteomes" id="UP000001225">
    <property type="component" value="Chromosome"/>
</dbReference>
<dbReference type="Gene3D" id="3.10.105.10">
    <property type="entry name" value="Dipeptide-binding Protein, Domain 3"/>
    <property type="match status" value="1"/>
</dbReference>
<dbReference type="InterPro" id="IPR000914">
    <property type="entry name" value="SBP_5_dom"/>
</dbReference>
<evidence type="ECO:0000313" key="6">
    <source>
        <dbReference type="Proteomes" id="UP000001225"/>
    </source>
</evidence>
<feature type="domain" description="Solute-binding protein family 5" evidence="4">
    <location>
        <begin position="73"/>
        <end position="443"/>
    </location>
</feature>
<evidence type="ECO:0000256" key="1">
    <source>
        <dbReference type="ARBA" id="ARBA00005695"/>
    </source>
</evidence>
<dbReference type="Gene3D" id="3.40.190.10">
    <property type="entry name" value="Periplasmic binding protein-like II"/>
    <property type="match status" value="1"/>
</dbReference>